<dbReference type="Pfam" id="PF03795">
    <property type="entry name" value="YCII"/>
    <property type="match status" value="1"/>
</dbReference>
<dbReference type="RefSeq" id="WP_072747513.1">
    <property type="nucleotide sequence ID" value="NZ_FOHL01000006.1"/>
</dbReference>
<sequence>MPHILICKDKPGHLEVRKANRDAHLAYAEQSGLVIFGGPMTDEGGAMIGSVLVLDTEDRARAEDFAAGDPYARAGLFESVEIRGFRKVFG</sequence>
<evidence type="ECO:0000256" key="1">
    <source>
        <dbReference type="ARBA" id="ARBA00007689"/>
    </source>
</evidence>
<dbReference type="OrthoDB" id="2293521at2"/>
<dbReference type="PANTHER" id="PTHR33606">
    <property type="entry name" value="PROTEIN YCII"/>
    <property type="match status" value="1"/>
</dbReference>
<organism evidence="3 4">
    <name type="scientific">Oceanicella actignis</name>
    <dbReference type="NCBI Taxonomy" id="1189325"/>
    <lineage>
        <taxon>Bacteria</taxon>
        <taxon>Pseudomonadati</taxon>
        <taxon>Pseudomonadota</taxon>
        <taxon>Alphaproteobacteria</taxon>
        <taxon>Rhodobacterales</taxon>
        <taxon>Paracoccaceae</taxon>
        <taxon>Oceanicella</taxon>
    </lineage>
</organism>
<feature type="domain" description="YCII-related" evidence="2">
    <location>
        <begin position="1"/>
        <end position="85"/>
    </location>
</feature>
<proteinExistence type="inferred from homology"/>
<dbReference type="Proteomes" id="UP000184066">
    <property type="component" value="Unassembled WGS sequence"/>
</dbReference>
<dbReference type="InterPro" id="IPR005545">
    <property type="entry name" value="YCII"/>
</dbReference>
<dbReference type="PANTHER" id="PTHR33606:SF3">
    <property type="entry name" value="PROTEIN YCII"/>
    <property type="match status" value="1"/>
</dbReference>
<protein>
    <recommendedName>
        <fullName evidence="2">YCII-related domain-containing protein</fullName>
    </recommendedName>
</protein>
<dbReference type="AlphaFoldDB" id="A0A1M7TFG6"/>
<keyword evidence="4" id="KW-1185">Reference proteome</keyword>
<dbReference type="STRING" id="1189325.SAMN04488119_106126"/>
<name>A0A1M7TFG6_9RHOB</name>
<evidence type="ECO:0000313" key="4">
    <source>
        <dbReference type="Proteomes" id="UP000184066"/>
    </source>
</evidence>
<comment type="similarity">
    <text evidence="1">Belongs to the YciI family.</text>
</comment>
<accession>A0A1M7TFG6</accession>
<dbReference type="InterPro" id="IPR051807">
    <property type="entry name" value="Sec-metab_biosynth-assoc"/>
</dbReference>
<dbReference type="Gene3D" id="3.30.70.1060">
    <property type="entry name" value="Dimeric alpha+beta barrel"/>
    <property type="match status" value="1"/>
</dbReference>
<evidence type="ECO:0000259" key="2">
    <source>
        <dbReference type="Pfam" id="PF03795"/>
    </source>
</evidence>
<gene>
    <name evidence="3" type="ORF">SAMN05216200_10677</name>
</gene>
<evidence type="ECO:0000313" key="3">
    <source>
        <dbReference type="EMBL" id="SHN69502.1"/>
    </source>
</evidence>
<dbReference type="SUPFAM" id="SSF54909">
    <property type="entry name" value="Dimeric alpha+beta barrel"/>
    <property type="match status" value="1"/>
</dbReference>
<dbReference type="InterPro" id="IPR011008">
    <property type="entry name" value="Dimeric_a/b-barrel"/>
</dbReference>
<dbReference type="EMBL" id="FRDL01000006">
    <property type="protein sequence ID" value="SHN69502.1"/>
    <property type="molecule type" value="Genomic_DNA"/>
</dbReference>
<reference evidence="3 4" key="1">
    <citation type="submission" date="2016-12" db="EMBL/GenBank/DDBJ databases">
        <authorList>
            <person name="Song W.-J."/>
            <person name="Kurnit D.M."/>
        </authorList>
    </citation>
    <scope>NUCLEOTIDE SEQUENCE [LARGE SCALE GENOMIC DNA]</scope>
    <source>
        <strain evidence="3 4">CGMCC 1.10808</strain>
    </source>
</reference>